<organism evidence="2 3">
    <name type="scientific">Marinimicrococcus flavescens</name>
    <dbReference type="NCBI Taxonomy" id="3031815"/>
    <lineage>
        <taxon>Bacteria</taxon>
        <taxon>Pseudomonadati</taxon>
        <taxon>Pseudomonadota</taxon>
        <taxon>Alphaproteobacteria</taxon>
        <taxon>Geminicoccales</taxon>
        <taxon>Geminicoccaceae</taxon>
        <taxon>Marinimicrococcus</taxon>
    </lineage>
</organism>
<dbReference type="InterPro" id="IPR019282">
    <property type="entry name" value="Glycoamylase-like_cons_dom"/>
</dbReference>
<evidence type="ECO:0000313" key="2">
    <source>
        <dbReference type="EMBL" id="MDF1585385.1"/>
    </source>
</evidence>
<accession>A0AAP3UY15</accession>
<dbReference type="Proteomes" id="UP001301140">
    <property type="component" value="Unassembled WGS sequence"/>
</dbReference>
<name>A0AAP3UY15_9PROT</name>
<evidence type="ECO:0000313" key="3">
    <source>
        <dbReference type="Proteomes" id="UP001301140"/>
    </source>
</evidence>
<proteinExistence type="predicted"/>
<evidence type="ECO:0000259" key="1">
    <source>
        <dbReference type="Pfam" id="PF10091"/>
    </source>
</evidence>
<protein>
    <submittedName>
        <fullName evidence="2">Glucoamylase family protein</fullName>
    </submittedName>
</protein>
<keyword evidence="3" id="KW-1185">Reference proteome</keyword>
<dbReference type="EMBL" id="JARGEQ010000016">
    <property type="protein sequence ID" value="MDF1585385.1"/>
    <property type="molecule type" value="Genomic_DNA"/>
</dbReference>
<gene>
    <name evidence="2" type="ORF">PZ740_03180</name>
</gene>
<dbReference type="AlphaFoldDB" id="A0AAP3UY15"/>
<dbReference type="Pfam" id="PF10091">
    <property type="entry name" value="Glycoamylase"/>
    <property type="match status" value="1"/>
</dbReference>
<comment type="caution">
    <text evidence="2">The sequence shown here is derived from an EMBL/GenBank/DDBJ whole genome shotgun (WGS) entry which is preliminary data.</text>
</comment>
<dbReference type="RefSeq" id="WP_327787800.1">
    <property type="nucleotide sequence ID" value="NZ_JARGEQ010000016.1"/>
</dbReference>
<dbReference type="Gene3D" id="1.50.10.140">
    <property type="match status" value="1"/>
</dbReference>
<reference evidence="2 3" key="1">
    <citation type="submission" date="2023-03" db="EMBL/GenBank/DDBJ databases">
        <title>YIM 152171 draft genome.</title>
        <authorList>
            <person name="Yang Z."/>
        </authorList>
    </citation>
    <scope>NUCLEOTIDE SEQUENCE [LARGE SCALE GENOMIC DNA]</scope>
    <source>
        <strain evidence="2 3">YIM 152171</strain>
    </source>
</reference>
<sequence>MTSPSPADEALLETVQRQTFRYFWEFGHPVSGLARDRHDPHDARGDDVCTIGGTGFAVMAIIVAAERGWITRAEALARLRTIAGFLAAADHYHGIFPHFMHGGTGRTIRFSRKDDGADIVETSLLIAGLLCARHYFDGDSAGERALRGIIQQLWLEAEWNWHTRGGRELLYWHWSPNHGWAMGHEIRGWNECLITYLLAAASPTFPVDPEVYHRGWANGREFVNGREFFGTRLPLGPDLGGPLFFAHYSFMGLDPRGLRDRYADYWEQNVRHTRINHDYCVANPRGFAGYGPDCWGLTASDDHAGYVAHAPNEDTGVISPTAAISSLPYLPEEAMRAMRHFHGPLGERIWRDYGFTDGFSVGHDWYARTHLAIDQGPIVVMIENFRSGLMWRLFMQAPEIHEGLRRLGFQSPHLVA</sequence>
<dbReference type="InterPro" id="IPR016883">
    <property type="entry name" value="UCP028431"/>
</dbReference>
<feature type="domain" description="Glycoamylase-like" evidence="1">
    <location>
        <begin position="184"/>
        <end position="397"/>
    </location>
</feature>
<dbReference type="PIRSF" id="PIRSF028431">
    <property type="entry name" value="UCP028431"/>
    <property type="match status" value="1"/>
</dbReference>